<dbReference type="KEGG" id="nta:107799084"/>
<dbReference type="RefSeq" id="XP_016477642.1">
    <property type="nucleotide sequence ID" value="XM_016622156.1"/>
</dbReference>
<dbReference type="PROSITE" id="PS50994">
    <property type="entry name" value="INTEGRASE"/>
    <property type="match status" value="1"/>
</dbReference>
<dbReference type="PaxDb" id="4097-A0A1S4ALN8"/>
<dbReference type="GO" id="GO:0003676">
    <property type="term" value="F:nucleic acid binding"/>
    <property type="evidence" value="ECO:0007669"/>
    <property type="project" value="InterPro"/>
</dbReference>
<accession>A0A1S4ALN8</accession>
<dbReference type="SMR" id="A0A1S4ALN8"/>
<sequence>MAEYEACILGLRVAIDINIQELLVIEDSDLLVHQAVTKIVADFVWDRIVCQFGVPEAIITNNAANLNSGLMKAMCETFKIKHQNSTTYRPQMNRAVEVANKNIKKILRKMVDKYKQWYEKIPFSLLEYRTTVRTSTGQPPTYSGLWYRGRYPYRSGNSFIKDNTIGQAQRRGMGTEPG</sequence>
<dbReference type="OrthoDB" id="1936587at2759"/>
<dbReference type="GO" id="GO:0015074">
    <property type="term" value="P:DNA integration"/>
    <property type="evidence" value="ECO:0007669"/>
    <property type="project" value="InterPro"/>
</dbReference>
<protein>
    <recommendedName>
        <fullName evidence="1">Integrase catalytic domain-containing protein</fullName>
    </recommendedName>
</protein>
<reference evidence="2" key="1">
    <citation type="submission" date="2025-08" db="UniProtKB">
        <authorList>
            <consortium name="RefSeq"/>
        </authorList>
    </citation>
    <scope>IDENTIFICATION</scope>
</reference>
<dbReference type="STRING" id="4097.A0A1S4ALN8"/>
<dbReference type="Gene3D" id="3.30.420.10">
    <property type="entry name" value="Ribonuclease H-like superfamily/Ribonuclease H"/>
    <property type="match status" value="1"/>
</dbReference>
<proteinExistence type="predicted"/>
<dbReference type="PANTHER" id="PTHR48475">
    <property type="entry name" value="RIBONUCLEASE H"/>
    <property type="match status" value="1"/>
</dbReference>
<dbReference type="AlphaFoldDB" id="A0A1S4ALN8"/>
<dbReference type="SUPFAM" id="SSF53098">
    <property type="entry name" value="Ribonuclease H-like"/>
    <property type="match status" value="1"/>
</dbReference>
<evidence type="ECO:0000259" key="1">
    <source>
        <dbReference type="PROSITE" id="PS50994"/>
    </source>
</evidence>
<feature type="domain" description="Integrase catalytic" evidence="1">
    <location>
        <begin position="1"/>
        <end position="148"/>
    </location>
</feature>
<dbReference type="InterPro" id="IPR012337">
    <property type="entry name" value="RNaseH-like_sf"/>
</dbReference>
<dbReference type="InterPro" id="IPR001584">
    <property type="entry name" value="Integrase_cat-core"/>
</dbReference>
<evidence type="ECO:0000313" key="2">
    <source>
        <dbReference type="RefSeq" id="XP_016477642.1"/>
    </source>
</evidence>
<dbReference type="PANTHER" id="PTHR48475:SF1">
    <property type="entry name" value="RNASE H TYPE-1 DOMAIN-CONTAINING PROTEIN"/>
    <property type="match status" value="1"/>
</dbReference>
<organism evidence="2">
    <name type="scientific">Nicotiana tabacum</name>
    <name type="common">Common tobacco</name>
    <dbReference type="NCBI Taxonomy" id="4097"/>
    <lineage>
        <taxon>Eukaryota</taxon>
        <taxon>Viridiplantae</taxon>
        <taxon>Streptophyta</taxon>
        <taxon>Embryophyta</taxon>
        <taxon>Tracheophyta</taxon>
        <taxon>Spermatophyta</taxon>
        <taxon>Magnoliopsida</taxon>
        <taxon>eudicotyledons</taxon>
        <taxon>Gunneridae</taxon>
        <taxon>Pentapetalae</taxon>
        <taxon>asterids</taxon>
        <taxon>lamiids</taxon>
        <taxon>Solanales</taxon>
        <taxon>Solanaceae</taxon>
        <taxon>Nicotianoideae</taxon>
        <taxon>Nicotianeae</taxon>
        <taxon>Nicotiana</taxon>
    </lineage>
</organism>
<name>A0A1S4ALN8_TOBAC</name>
<gene>
    <name evidence="2" type="primary">LOC107799084</name>
</gene>
<dbReference type="InterPro" id="IPR036397">
    <property type="entry name" value="RNaseH_sf"/>
</dbReference>